<evidence type="ECO:0000256" key="3">
    <source>
        <dbReference type="ARBA" id="ARBA00022692"/>
    </source>
</evidence>
<keyword evidence="5 6" id="KW-0472">Membrane</keyword>
<protein>
    <submittedName>
        <fullName evidence="8">FtsX-like permease family protein</fullName>
    </submittedName>
</protein>
<evidence type="ECO:0000313" key="9">
    <source>
        <dbReference type="Proteomes" id="UP001596435"/>
    </source>
</evidence>
<feature type="transmembrane region" description="Helical" evidence="6">
    <location>
        <begin position="293"/>
        <end position="314"/>
    </location>
</feature>
<feature type="transmembrane region" description="Helical" evidence="6">
    <location>
        <begin position="335"/>
        <end position="353"/>
    </location>
</feature>
<dbReference type="RefSeq" id="WP_380231549.1">
    <property type="nucleotide sequence ID" value="NZ_JBHSVH010000002.1"/>
</dbReference>
<feature type="transmembrane region" description="Helical" evidence="6">
    <location>
        <begin position="198"/>
        <end position="222"/>
    </location>
</feature>
<gene>
    <name evidence="8" type="ORF">ACFQMG_18730</name>
</gene>
<keyword evidence="3 6" id="KW-0812">Transmembrane</keyword>
<feature type="transmembrane region" description="Helical" evidence="6">
    <location>
        <begin position="20"/>
        <end position="44"/>
    </location>
</feature>
<feature type="domain" description="ABC3 transporter permease C-terminal" evidence="7">
    <location>
        <begin position="202"/>
        <end position="317"/>
    </location>
</feature>
<feature type="transmembrane region" description="Helical" evidence="6">
    <location>
        <begin position="365"/>
        <end position="393"/>
    </location>
</feature>
<feature type="transmembrane region" description="Helical" evidence="6">
    <location>
        <begin position="703"/>
        <end position="728"/>
    </location>
</feature>
<evidence type="ECO:0000256" key="6">
    <source>
        <dbReference type="SAM" id="Phobius"/>
    </source>
</evidence>
<accession>A0ABW2FZT3</accession>
<evidence type="ECO:0000256" key="2">
    <source>
        <dbReference type="ARBA" id="ARBA00022475"/>
    </source>
</evidence>
<feature type="transmembrane region" description="Helical" evidence="6">
    <location>
        <begin position="669"/>
        <end position="691"/>
    </location>
</feature>
<sequence>MIRFALRLAVSGGREAVARLVVITAAVAIGAALLLSTLASINAVTTAGRRPLWLNSGSASNTAAADVDPVWWRAHLDHYDGRQILEADVAATGPTSPVPPGMSALPAAGEYYASPALARLVRATPADRLGDRFPGRLAGLLGDEGLPSPDSLVAVVGRTPAQLAQAPGARKVTALAGTAVSQCQDCLTDGVHNDAMTLILSVVAGALIFPVLIFIGTATRLSAARREQRFAALRLVGATPRQVAVIAAVESTLAAVAGTAVGFALYLALRPAVATVPFTGERFFTGDLTLRPAQILAVALGVPVAAAVAARLALRRVSVSPLGVSRRVTPAPPRALRLLPLVAGLAELGWFVGRRPHTTTGQTEAYLTGFLLVMTGLVVAGPWITLVAARAVARRTSRPAALIAVRRLADDPKAGFRSVSGLVLALFVTSATVGIIGTINVNRGSLSGDPLTRAAVQYGNLLDDPPMTAGVPDQVLAGLRAVPGLRGLAVVHANPARIGAGQDKRPWAPGLVLCSDLAQIPLVGHCAAGASVAAVPMYEFLNLQSESTAEWPSAPISAQDVARLPVQMLFTTTDGSTAAMERTRTALTTAYPDFQSRTVGDWGSDQQRQLAGWRQLADVVLLTTLPIAGCSLAVSVVAGLSDRRRPFAMLRLTGAPLGLLRRVVGLESALPLLTVAVVATGTGFLAAHLFLKSQMHYSLVSPGAVYFALVALGLVASLGIIASTLPLLRRITGPEAARNG</sequence>
<feature type="transmembrane region" description="Helical" evidence="6">
    <location>
        <begin position="619"/>
        <end position="641"/>
    </location>
</feature>
<evidence type="ECO:0000313" key="8">
    <source>
        <dbReference type="EMBL" id="MFC7181589.1"/>
    </source>
</evidence>
<keyword evidence="2" id="KW-1003">Cell membrane</keyword>
<keyword evidence="4 6" id="KW-1133">Transmembrane helix</keyword>
<feature type="domain" description="ABC3 transporter permease C-terminal" evidence="7">
    <location>
        <begin position="620"/>
        <end position="729"/>
    </location>
</feature>
<dbReference type="Proteomes" id="UP001596435">
    <property type="component" value="Unassembled WGS sequence"/>
</dbReference>
<evidence type="ECO:0000256" key="5">
    <source>
        <dbReference type="ARBA" id="ARBA00023136"/>
    </source>
</evidence>
<feature type="transmembrane region" description="Helical" evidence="6">
    <location>
        <begin position="414"/>
        <end position="437"/>
    </location>
</feature>
<evidence type="ECO:0000259" key="7">
    <source>
        <dbReference type="Pfam" id="PF02687"/>
    </source>
</evidence>
<proteinExistence type="predicted"/>
<organism evidence="8 9">
    <name type="scientific">Kitasatospora paranensis</name>
    <dbReference type="NCBI Taxonomy" id="258053"/>
    <lineage>
        <taxon>Bacteria</taxon>
        <taxon>Bacillati</taxon>
        <taxon>Actinomycetota</taxon>
        <taxon>Actinomycetes</taxon>
        <taxon>Kitasatosporales</taxon>
        <taxon>Streptomycetaceae</taxon>
        <taxon>Kitasatospora</taxon>
    </lineage>
</organism>
<name>A0ABW2FZT3_9ACTN</name>
<dbReference type="EMBL" id="JBHTAJ010000033">
    <property type="protein sequence ID" value="MFC7181589.1"/>
    <property type="molecule type" value="Genomic_DNA"/>
</dbReference>
<evidence type="ECO:0000256" key="4">
    <source>
        <dbReference type="ARBA" id="ARBA00022989"/>
    </source>
</evidence>
<evidence type="ECO:0000256" key="1">
    <source>
        <dbReference type="ARBA" id="ARBA00004651"/>
    </source>
</evidence>
<comment type="caution">
    <text evidence="8">The sequence shown here is derived from an EMBL/GenBank/DDBJ whole genome shotgun (WGS) entry which is preliminary data.</text>
</comment>
<comment type="subcellular location">
    <subcellularLocation>
        <location evidence="1">Cell membrane</location>
        <topology evidence="1">Multi-pass membrane protein</topology>
    </subcellularLocation>
</comment>
<feature type="transmembrane region" description="Helical" evidence="6">
    <location>
        <begin position="243"/>
        <end position="269"/>
    </location>
</feature>
<dbReference type="InterPro" id="IPR003838">
    <property type="entry name" value="ABC3_permease_C"/>
</dbReference>
<dbReference type="Pfam" id="PF02687">
    <property type="entry name" value="FtsX"/>
    <property type="match status" value="2"/>
</dbReference>
<keyword evidence="9" id="KW-1185">Reference proteome</keyword>
<reference evidence="9" key="1">
    <citation type="journal article" date="2019" name="Int. J. Syst. Evol. Microbiol.">
        <title>The Global Catalogue of Microorganisms (GCM) 10K type strain sequencing project: providing services to taxonomists for standard genome sequencing and annotation.</title>
        <authorList>
            <consortium name="The Broad Institute Genomics Platform"/>
            <consortium name="The Broad Institute Genome Sequencing Center for Infectious Disease"/>
            <person name="Wu L."/>
            <person name="Ma J."/>
        </authorList>
    </citation>
    <scope>NUCLEOTIDE SEQUENCE [LARGE SCALE GENOMIC DNA]</scope>
    <source>
        <strain evidence="9">CGMCC 1.12859</strain>
    </source>
</reference>